<evidence type="ECO:0000259" key="5">
    <source>
        <dbReference type="Pfam" id="PF07687"/>
    </source>
</evidence>
<feature type="binding site" evidence="3">
    <location>
        <position position="158"/>
    </location>
    <ligand>
        <name>Zn(2+)</name>
        <dbReference type="ChEBI" id="CHEBI:29105"/>
        <label>1</label>
    </ligand>
</feature>
<reference evidence="6 7" key="1">
    <citation type="submission" date="2019-10" db="EMBL/GenBank/DDBJ databases">
        <title>Whole genome shotgun sequence of Acrocarpospora macrocephala NBRC 16266.</title>
        <authorList>
            <person name="Ichikawa N."/>
            <person name="Kimura A."/>
            <person name="Kitahashi Y."/>
            <person name="Komaki H."/>
            <person name="Oguchi A."/>
        </authorList>
    </citation>
    <scope>NUCLEOTIDE SEQUENCE [LARGE SCALE GENOMIC DNA]</scope>
    <source>
        <strain evidence="6 7">NBRC 16266</strain>
    </source>
</reference>
<keyword evidence="3" id="KW-0862">Zinc</keyword>
<feature type="binding site" evidence="4">
    <location>
        <position position="183"/>
    </location>
    <ligand>
        <name>allantoate</name>
        <dbReference type="ChEBI" id="CHEBI:17536"/>
    </ligand>
</feature>
<evidence type="ECO:0000256" key="2">
    <source>
        <dbReference type="ARBA" id="ARBA00022801"/>
    </source>
</evidence>
<accession>A0A5M3WZJ1</accession>
<feature type="binding site" evidence="4">
    <location>
        <position position="243"/>
    </location>
    <ligand>
        <name>allantoate</name>
        <dbReference type="ChEBI" id="CHEBI:17536"/>
    </ligand>
</feature>
<comment type="similarity">
    <text evidence="1">Belongs to the peptidase M20 family.</text>
</comment>
<proteinExistence type="inferred from homology"/>
<dbReference type="InterPro" id="IPR010158">
    <property type="entry name" value="Amidase_Cbmase"/>
</dbReference>
<feature type="binding site" evidence="3">
    <location>
        <position position="80"/>
    </location>
    <ligand>
        <name>Zn(2+)</name>
        <dbReference type="ChEBI" id="CHEBI:29105"/>
        <label>1</label>
    </ligand>
</feature>
<dbReference type="InterPro" id="IPR002933">
    <property type="entry name" value="Peptidase_M20"/>
</dbReference>
<comment type="cofactor">
    <cofactor evidence="3">
        <name>Zn(2+)</name>
        <dbReference type="ChEBI" id="CHEBI:29105"/>
    </cofactor>
    <text evidence="3">Binds 2 Zn(2+) ions per subunit.</text>
</comment>
<feature type="binding site" evidence="3">
    <location>
        <position position="350"/>
    </location>
    <ligand>
        <name>Zn(2+)</name>
        <dbReference type="ChEBI" id="CHEBI:29105"/>
        <label>2</label>
    </ligand>
</feature>
<dbReference type="Gene3D" id="3.40.630.10">
    <property type="entry name" value="Zn peptidases"/>
    <property type="match status" value="3"/>
</dbReference>
<evidence type="ECO:0000256" key="3">
    <source>
        <dbReference type="PIRSR" id="PIRSR001235-1"/>
    </source>
</evidence>
<dbReference type="GO" id="GO:0046872">
    <property type="term" value="F:metal ion binding"/>
    <property type="evidence" value="ECO:0007669"/>
    <property type="project" value="UniProtKB-KW"/>
</dbReference>
<feature type="binding site" evidence="3">
    <location>
        <position position="91"/>
    </location>
    <ligand>
        <name>Zn(2+)</name>
        <dbReference type="ChEBI" id="CHEBI:29105"/>
        <label>1</label>
    </ligand>
</feature>
<feature type="domain" description="Peptidase M20 dimerisation" evidence="5">
    <location>
        <begin position="180"/>
        <end position="275"/>
    </location>
</feature>
<keyword evidence="2 6" id="KW-0378">Hydrolase</keyword>
<dbReference type="AlphaFoldDB" id="A0A5M3WZJ1"/>
<evidence type="ECO:0000313" key="7">
    <source>
        <dbReference type="Proteomes" id="UP000331127"/>
    </source>
</evidence>
<name>A0A5M3WZJ1_9ACTN</name>
<evidence type="ECO:0000256" key="4">
    <source>
        <dbReference type="PIRSR" id="PIRSR001235-2"/>
    </source>
</evidence>
<dbReference type="Pfam" id="PF01546">
    <property type="entry name" value="Peptidase_M20"/>
    <property type="match status" value="1"/>
</dbReference>
<evidence type="ECO:0000256" key="1">
    <source>
        <dbReference type="ARBA" id="ARBA00006153"/>
    </source>
</evidence>
<evidence type="ECO:0000313" key="6">
    <source>
        <dbReference type="EMBL" id="GES11853.1"/>
    </source>
</evidence>
<dbReference type="SUPFAM" id="SSF53187">
    <property type="entry name" value="Zn-dependent exopeptidases"/>
    <property type="match status" value="1"/>
</dbReference>
<dbReference type="RefSeq" id="WP_218041299.1">
    <property type="nucleotide sequence ID" value="NZ_BAAAHL010000038.1"/>
</dbReference>
<dbReference type="Proteomes" id="UP000331127">
    <property type="component" value="Unassembled WGS sequence"/>
</dbReference>
<protein>
    <submittedName>
        <fullName evidence="6">Zn-dependent hydrolase</fullName>
    </submittedName>
</protein>
<dbReference type="InterPro" id="IPR036264">
    <property type="entry name" value="Bact_exopeptidase_dim_dom"/>
</dbReference>
<dbReference type="GO" id="GO:0016813">
    <property type="term" value="F:hydrolase activity, acting on carbon-nitrogen (but not peptide) bonds, in linear amidines"/>
    <property type="evidence" value="ECO:0007669"/>
    <property type="project" value="InterPro"/>
</dbReference>
<dbReference type="PANTHER" id="PTHR32494">
    <property type="entry name" value="ALLANTOATE DEIMINASE-RELATED"/>
    <property type="match status" value="1"/>
</dbReference>
<sequence>MSPRISADRLLADLDALAAFGGRPDGGVDRVAGSAADLAARDWLASRIEDAGCLAWRDGIGNVFGRHPGGTGPWLLTGSHTDSVPGGGRLDGAYGVIAALEVLRTLREAGHPAALTLEIVSFWDEEGASPASDGGLVGSTAFCAGDHISDIAAFVELHIEQGPRMEAAGLELGVVEGIVGIDRHTVTLTGETNHAGTTPMHGRADAARAAAQVLVQVREIAAAADPGMVANVGCVEVLPGAPNVIPGQARLVVEFRAATPAALETAAAGLRAHAALVAEEENCVALVEPLSSKPRSRFDPALCDLLEKVCKRLGAPFERMVSFAGHDAGVLSRHAPTAMVFVPSLAGVSHAPAEHTPDWQLTQGCQALLETVVSLAHREGESQ</sequence>
<gene>
    <name evidence="6" type="ORF">Amac_054500</name>
</gene>
<dbReference type="PIRSF" id="PIRSF001235">
    <property type="entry name" value="Amidase_carbamoylase"/>
    <property type="match status" value="1"/>
</dbReference>
<organism evidence="6 7">
    <name type="scientific">Acrocarpospora macrocephala</name>
    <dbReference type="NCBI Taxonomy" id="150177"/>
    <lineage>
        <taxon>Bacteria</taxon>
        <taxon>Bacillati</taxon>
        <taxon>Actinomycetota</taxon>
        <taxon>Actinomycetes</taxon>
        <taxon>Streptosporangiales</taxon>
        <taxon>Streptosporangiaceae</taxon>
        <taxon>Acrocarpospora</taxon>
    </lineage>
</organism>
<dbReference type="NCBIfam" id="TIGR01879">
    <property type="entry name" value="hydantase"/>
    <property type="match status" value="1"/>
</dbReference>
<comment type="caution">
    <text evidence="6">The sequence shown here is derived from an EMBL/GenBank/DDBJ whole genome shotgun (WGS) entry which is preliminary data.</text>
</comment>
<keyword evidence="7" id="KW-1185">Reference proteome</keyword>
<dbReference type="SUPFAM" id="SSF55031">
    <property type="entry name" value="Bacterial exopeptidase dimerisation domain"/>
    <property type="match status" value="1"/>
</dbReference>
<feature type="binding site" evidence="4">
    <location>
        <position position="256"/>
    </location>
    <ligand>
        <name>allantoate</name>
        <dbReference type="ChEBI" id="CHEBI:17536"/>
    </ligand>
</feature>
<dbReference type="PANTHER" id="PTHR32494:SF5">
    <property type="entry name" value="ALLANTOATE AMIDOHYDROLASE"/>
    <property type="match status" value="1"/>
</dbReference>
<feature type="binding site" evidence="3">
    <location>
        <position position="91"/>
    </location>
    <ligand>
        <name>Zn(2+)</name>
        <dbReference type="ChEBI" id="CHEBI:29105"/>
        <label>2</label>
    </ligand>
</feature>
<feature type="binding site" evidence="3">
    <location>
        <position position="126"/>
    </location>
    <ligand>
        <name>Zn(2+)</name>
        <dbReference type="ChEBI" id="CHEBI:29105"/>
        <label>2</label>
    </ligand>
</feature>
<dbReference type="InterPro" id="IPR011650">
    <property type="entry name" value="Peptidase_M20_dimer"/>
</dbReference>
<keyword evidence="3" id="KW-0479">Metal-binding</keyword>
<dbReference type="EMBL" id="BLAE01000033">
    <property type="protein sequence ID" value="GES11853.1"/>
    <property type="molecule type" value="Genomic_DNA"/>
</dbReference>
<dbReference type="Pfam" id="PF07687">
    <property type="entry name" value="M20_dimer"/>
    <property type="match status" value="1"/>
</dbReference>